<keyword evidence="3" id="KW-0813">Transport</keyword>
<dbReference type="Gene3D" id="1.25.10.10">
    <property type="entry name" value="Leucine-rich Repeat Variant"/>
    <property type="match status" value="1"/>
</dbReference>
<dbReference type="GO" id="GO:0006606">
    <property type="term" value="P:protein import into nucleus"/>
    <property type="evidence" value="ECO:0007669"/>
    <property type="project" value="TreeGrafter"/>
</dbReference>
<dbReference type="HOGENOM" id="CLU_284018_0_0_1"/>
<dbReference type="InterPro" id="IPR051345">
    <property type="entry name" value="Importin_beta-like_NTR"/>
</dbReference>
<dbReference type="OMA" id="WMLQYMN"/>
<dbReference type="InParanoid" id="A7TH14"/>
<dbReference type="PANTHER" id="PTHR12363:SF33">
    <property type="entry name" value="IMPORTIN-13"/>
    <property type="match status" value="1"/>
</dbReference>
<reference evidence="5 6" key="1">
    <citation type="journal article" date="2007" name="Proc. Natl. Acad. Sci. U.S.A.">
        <title>Independent sorting-out of thousands of duplicated gene pairs in two yeast species descended from a whole-genome duplication.</title>
        <authorList>
            <person name="Scannell D.R."/>
            <person name="Frank A.C."/>
            <person name="Conant G.C."/>
            <person name="Byrne K.P."/>
            <person name="Woolfit M."/>
            <person name="Wolfe K.H."/>
        </authorList>
    </citation>
    <scope>NUCLEOTIDE SEQUENCE [LARGE SCALE GENOMIC DNA]</scope>
    <source>
        <strain evidence="6">ATCC 22028 / DSM 70294 / BCRC 21397 / CBS 2163 / NBRC 10782 / NRRL Y-8283 / UCD 57-17</strain>
    </source>
</reference>
<gene>
    <name evidence="5" type="ORF">Kpol_1032p60</name>
</gene>
<dbReference type="FunCoup" id="A7TH14">
    <property type="interactions" value="255"/>
</dbReference>
<comment type="similarity">
    <text evidence="2">Belongs to the importin beta family.</text>
</comment>
<organism evidence="6">
    <name type="scientific">Vanderwaltozyma polyspora (strain ATCC 22028 / DSM 70294 / BCRC 21397 / CBS 2163 / NBRC 10782 / NRRL Y-8283 / UCD 57-17)</name>
    <name type="common">Kluyveromyces polysporus</name>
    <dbReference type="NCBI Taxonomy" id="436907"/>
    <lineage>
        <taxon>Eukaryota</taxon>
        <taxon>Fungi</taxon>
        <taxon>Dikarya</taxon>
        <taxon>Ascomycota</taxon>
        <taxon>Saccharomycotina</taxon>
        <taxon>Saccharomycetes</taxon>
        <taxon>Saccharomycetales</taxon>
        <taxon>Saccharomycetaceae</taxon>
        <taxon>Vanderwaltozyma</taxon>
    </lineage>
</organism>
<dbReference type="KEGG" id="vpo:Kpol_1032p60"/>
<dbReference type="Proteomes" id="UP000000267">
    <property type="component" value="Unassembled WGS sequence"/>
</dbReference>
<dbReference type="STRING" id="436907.A7TH14"/>
<accession>A7TH14</accession>
<evidence type="ECO:0000313" key="6">
    <source>
        <dbReference type="Proteomes" id="UP000000267"/>
    </source>
</evidence>
<dbReference type="GO" id="GO:0005634">
    <property type="term" value="C:nucleus"/>
    <property type="evidence" value="ECO:0007669"/>
    <property type="project" value="UniProtKB-SubCell"/>
</dbReference>
<dbReference type="eggNOG" id="KOG2022">
    <property type="taxonomic scope" value="Eukaryota"/>
</dbReference>
<dbReference type="OrthoDB" id="2016913at2759"/>
<proteinExistence type="inferred from homology"/>
<dbReference type="RefSeq" id="XP_001646324.1">
    <property type="nucleotide sequence ID" value="XM_001646274.1"/>
</dbReference>
<evidence type="ECO:0000313" key="5">
    <source>
        <dbReference type="EMBL" id="EDO18466.1"/>
    </source>
</evidence>
<evidence type="ECO:0000256" key="2">
    <source>
        <dbReference type="ARBA" id="ARBA00007991"/>
    </source>
</evidence>
<evidence type="ECO:0008006" key="7">
    <source>
        <dbReference type="Google" id="ProtNLM"/>
    </source>
</evidence>
<dbReference type="PhylomeDB" id="A7TH14"/>
<evidence type="ECO:0000256" key="3">
    <source>
        <dbReference type="ARBA" id="ARBA00022448"/>
    </source>
</evidence>
<protein>
    <recommendedName>
        <fullName evidence="7">Importin N-terminal domain-containing protein</fullName>
    </recommendedName>
</protein>
<dbReference type="PANTHER" id="PTHR12363">
    <property type="entry name" value="TRANSPORTIN 3 AND IMPORTIN 13"/>
    <property type="match status" value="1"/>
</dbReference>
<dbReference type="InterPro" id="IPR011989">
    <property type="entry name" value="ARM-like"/>
</dbReference>
<keyword evidence="6" id="KW-1185">Reference proteome</keyword>
<name>A7TH14_VANPO</name>
<comment type="subcellular location">
    <subcellularLocation>
        <location evidence="1">Nucleus</location>
    </subcellularLocation>
</comment>
<keyword evidence="4" id="KW-0539">Nucleus</keyword>
<dbReference type="InterPro" id="IPR016024">
    <property type="entry name" value="ARM-type_fold"/>
</dbReference>
<dbReference type="SUPFAM" id="SSF48371">
    <property type="entry name" value="ARM repeat"/>
    <property type="match status" value="1"/>
</dbReference>
<dbReference type="AlphaFoldDB" id="A7TH14"/>
<dbReference type="GeneID" id="5546753"/>
<dbReference type="GO" id="GO:0005737">
    <property type="term" value="C:cytoplasm"/>
    <property type="evidence" value="ECO:0007669"/>
    <property type="project" value="TreeGrafter"/>
</dbReference>
<sequence>MSSIAEIVDLIEKLYSPNPSQEVNQIQQRLQTIQKSHDGFHVANELLKIGSYPSNVNYFGALTLTVQLNTNVNSFETLWKLFRVNLIHLANFCNFYVSNPQVNAQLLTTIKKLMSNLSLIYTNINENEPTASNEDQVSSWNNPLNTLLVLLSQSNNLTNEQWQNFEDPQLEMFLKNSVNAEVQYEQLINFINTNPVYNMILIIFTEIIVEDLTKYQSRKATMTNVYKVLHDHLYITTMALMNYNLTMTQSRDDILYSSINAWISCISVFRNISSHGNMDLTELFSNLITLMCCSSAETDNFVEAEKILSIFTGVFANDPTLINYELRSEIETIFLGVSRKINADTSKNAWMLQYMNHLVTNEMTNELRELAGCIVDFLQINTLDVCNKLFVNIPSQNINPNYLEEYIKVLLQLTNFPLTPVLQEAFSVRMVDFWMDLSESYSNLAPETLSPEAPERAVGIFQQVVSIYLPKISLLIKQKIIDEDGEDSSLHEFEDFRTATSDMIESLWSVLGNDKLTNVLIEGVSNANTSQNSADIDVFQTEAMSFLLNKLLVDMTLSESPWICDIIGSNKMFIQNVIFLFQSGMQSSAQTASSKHLKLDSIRTSSSLLGTLSGYFIQDNSQLSSCVESLFQGLQGCTVNTNDNNKELNEKLETIVIRSIHTIFEVCRKELSSYLDHFLSILSSILKSDSNVSNFTREKLIHSVGYLIQARTSNGPQEQGRYILQLVENITELIKSSGNLPFQQQRDYVHSLLTCISELGSSLIPSDEEEDIEFLKRIHEFEEFWRMDPLQVRNKVTELLDLVLSDPQYQKDSRFAEVCCLIMGKALVVNDGPHFLAYSMTEIMEFVMKHLPNSELSTSLPYYTYLLERMIVKFKETLTPKDIDFMFERFFLSYYQQSIQNDPDLLQTVINFVNCILDLKPSLIIYTKYWDIFILPEFLKLLPSREKFTIFATTKFFTKLINNKRYTQEELQKTSQDVISLGQDITYQTMYGLFNTQRSDLNCYTDLIRALIAKFPMQTKQWLMTALPTICDNNPAHEKLIQKLSVTRGNRAASNVLLEWWLECNSLPSL</sequence>
<evidence type="ECO:0000256" key="4">
    <source>
        <dbReference type="ARBA" id="ARBA00023242"/>
    </source>
</evidence>
<dbReference type="EMBL" id="DS480389">
    <property type="protein sequence ID" value="EDO18466.1"/>
    <property type="molecule type" value="Genomic_DNA"/>
</dbReference>
<evidence type="ECO:0000256" key="1">
    <source>
        <dbReference type="ARBA" id="ARBA00004123"/>
    </source>
</evidence>